<dbReference type="PROSITE" id="PS50878">
    <property type="entry name" value="RT_POL"/>
    <property type="match status" value="1"/>
</dbReference>
<feature type="domain" description="Reverse transcriptase" evidence="1">
    <location>
        <begin position="193"/>
        <end position="304"/>
    </location>
</feature>
<evidence type="ECO:0000313" key="2">
    <source>
        <dbReference type="EMBL" id="KAL0008798.1"/>
    </source>
</evidence>
<dbReference type="PANTHER" id="PTHR46890:SF48">
    <property type="entry name" value="RNA-DIRECTED DNA POLYMERASE"/>
    <property type="match status" value="1"/>
</dbReference>
<dbReference type="SUPFAM" id="SSF56672">
    <property type="entry name" value="DNA/RNA polymerases"/>
    <property type="match status" value="1"/>
</dbReference>
<comment type="caution">
    <text evidence="2">The sequence shown here is derived from an EMBL/GenBank/DDBJ whole genome shotgun (WGS) entry which is preliminary data.</text>
</comment>
<keyword evidence="3" id="KW-1185">Reference proteome</keyword>
<accession>A0AAW2DGU9</accession>
<dbReference type="InterPro" id="IPR043502">
    <property type="entry name" value="DNA/RNA_pol_sf"/>
</dbReference>
<dbReference type="Pfam" id="PF00078">
    <property type="entry name" value="RVT_1"/>
    <property type="match status" value="1"/>
</dbReference>
<dbReference type="InterPro" id="IPR000477">
    <property type="entry name" value="RT_dom"/>
</dbReference>
<proteinExistence type="predicted"/>
<sequence length="304" mass="35172">MHWSKVHFRSVSAELNRKRRLLIEAEKEALQAGDNSRVKSLKADINDLLDKESRMWLQRSKVLWAKNGDQNSKYFHRRATQRYRKNSIVNIRNSEGLWCSNMEEVTTTLVDYFKDLFTSSQPPQHNETINSIQAIITEDMNSQLSAQFMEWEVKEAIKQMASLKAPGPDGMPLLFFQNYWNLVGNDVTLDVLSFLNSATLPPHLNHTFITLIPKTKSPENVSEYRPISLCNVLYKSFLKVLANRLKKVLPKIISEHQSAFTKSRLISDNILVAFESLHSLQKHKGRDNYMAIKLDMSKAYDRVE</sequence>
<evidence type="ECO:0000259" key="1">
    <source>
        <dbReference type="PROSITE" id="PS50878"/>
    </source>
</evidence>
<protein>
    <recommendedName>
        <fullName evidence="1">Reverse transcriptase domain-containing protein</fullName>
    </recommendedName>
</protein>
<dbReference type="AlphaFoldDB" id="A0AAW2DGU9"/>
<gene>
    <name evidence="2" type="ORF">SO802_010300</name>
</gene>
<dbReference type="InterPro" id="IPR052343">
    <property type="entry name" value="Retrotransposon-Effector_Assoc"/>
</dbReference>
<dbReference type="CDD" id="cd01650">
    <property type="entry name" value="RT_nLTR_like"/>
    <property type="match status" value="1"/>
</dbReference>
<dbReference type="EMBL" id="JAZDWU010000003">
    <property type="protein sequence ID" value="KAL0008798.1"/>
    <property type="molecule type" value="Genomic_DNA"/>
</dbReference>
<organism evidence="2 3">
    <name type="scientific">Lithocarpus litseifolius</name>
    <dbReference type="NCBI Taxonomy" id="425828"/>
    <lineage>
        <taxon>Eukaryota</taxon>
        <taxon>Viridiplantae</taxon>
        <taxon>Streptophyta</taxon>
        <taxon>Embryophyta</taxon>
        <taxon>Tracheophyta</taxon>
        <taxon>Spermatophyta</taxon>
        <taxon>Magnoliopsida</taxon>
        <taxon>eudicotyledons</taxon>
        <taxon>Gunneridae</taxon>
        <taxon>Pentapetalae</taxon>
        <taxon>rosids</taxon>
        <taxon>fabids</taxon>
        <taxon>Fagales</taxon>
        <taxon>Fagaceae</taxon>
        <taxon>Lithocarpus</taxon>
    </lineage>
</organism>
<reference evidence="2 3" key="1">
    <citation type="submission" date="2024-01" db="EMBL/GenBank/DDBJ databases">
        <title>A telomere-to-telomere, gap-free genome of sweet tea (Lithocarpus litseifolius).</title>
        <authorList>
            <person name="Zhou J."/>
        </authorList>
    </citation>
    <scope>NUCLEOTIDE SEQUENCE [LARGE SCALE GENOMIC DNA]</scope>
    <source>
        <strain evidence="2">Zhou-2022a</strain>
        <tissue evidence="2">Leaf</tissue>
    </source>
</reference>
<name>A0AAW2DGU9_9ROSI</name>
<dbReference type="PANTHER" id="PTHR46890">
    <property type="entry name" value="NON-LTR RETROLELEMENT REVERSE TRANSCRIPTASE-LIKE PROTEIN-RELATED"/>
    <property type="match status" value="1"/>
</dbReference>
<dbReference type="Proteomes" id="UP001459277">
    <property type="component" value="Unassembled WGS sequence"/>
</dbReference>
<evidence type="ECO:0000313" key="3">
    <source>
        <dbReference type="Proteomes" id="UP001459277"/>
    </source>
</evidence>